<dbReference type="Pfam" id="PF00135">
    <property type="entry name" value="COesterase"/>
    <property type="match status" value="1"/>
</dbReference>
<dbReference type="Proteomes" id="UP001445076">
    <property type="component" value="Unassembled WGS sequence"/>
</dbReference>
<evidence type="ECO:0000256" key="2">
    <source>
        <dbReference type="ARBA" id="ARBA00022487"/>
    </source>
</evidence>
<evidence type="ECO:0000256" key="3">
    <source>
        <dbReference type="ARBA" id="ARBA00022801"/>
    </source>
</evidence>
<evidence type="ECO:0000256" key="1">
    <source>
        <dbReference type="ARBA" id="ARBA00005964"/>
    </source>
</evidence>
<dbReference type="GO" id="GO:0052689">
    <property type="term" value="F:carboxylic ester hydrolase activity"/>
    <property type="evidence" value="ECO:0007669"/>
    <property type="project" value="UniProtKB-KW"/>
</dbReference>
<dbReference type="PROSITE" id="PS00941">
    <property type="entry name" value="CARBOXYLESTERASE_B_2"/>
    <property type="match status" value="1"/>
</dbReference>
<accession>A0AAW0XYZ5</accession>
<keyword evidence="3 5" id="KW-0378">Hydrolase</keyword>
<keyword evidence="2" id="KW-0719">Serine esterase</keyword>
<evidence type="ECO:0000256" key="5">
    <source>
        <dbReference type="RuleBase" id="RU361235"/>
    </source>
</evidence>
<keyword evidence="8" id="KW-1185">Reference proteome</keyword>
<feature type="chain" id="PRO_5043113975" description="Carboxylic ester hydrolase" evidence="5">
    <location>
        <begin position="18"/>
        <end position="584"/>
    </location>
</feature>
<dbReference type="EMBL" id="JARKIK010000009">
    <property type="protein sequence ID" value="KAK8749773.1"/>
    <property type="molecule type" value="Genomic_DNA"/>
</dbReference>
<gene>
    <name evidence="7" type="ORF">OTU49_015534</name>
</gene>
<evidence type="ECO:0000256" key="4">
    <source>
        <dbReference type="ARBA" id="ARBA00023180"/>
    </source>
</evidence>
<comment type="similarity">
    <text evidence="1 5">Belongs to the type-B carboxylesterase/lipase family.</text>
</comment>
<keyword evidence="4" id="KW-0325">Glycoprotein</keyword>
<evidence type="ECO:0000259" key="6">
    <source>
        <dbReference type="Pfam" id="PF00135"/>
    </source>
</evidence>
<dbReference type="InterPro" id="IPR019819">
    <property type="entry name" value="Carboxylesterase_B_CS"/>
</dbReference>
<dbReference type="InterPro" id="IPR002018">
    <property type="entry name" value="CarbesteraseB"/>
</dbReference>
<keyword evidence="5" id="KW-0732">Signal</keyword>
<proteinExistence type="inferred from homology"/>
<comment type="caution">
    <text evidence="7">The sequence shown here is derived from an EMBL/GenBank/DDBJ whole genome shotgun (WGS) entry which is preliminary data.</text>
</comment>
<dbReference type="PROSITE" id="PS00122">
    <property type="entry name" value="CARBOXYLESTERASE_B_1"/>
    <property type="match status" value="1"/>
</dbReference>
<evidence type="ECO:0000313" key="8">
    <source>
        <dbReference type="Proteomes" id="UP001445076"/>
    </source>
</evidence>
<dbReference type="InterPro" id="IPR019826">
    <property type="entry name" value="Carboxylesterase_B_AS"/>
</dbReference>
<feature type="signal peptide" evidence="5">
    <location>
        <begin position="1"/>
        <end position="17"/>
    </location>
</feature>
<organism evidence="7 8">
    <name type="scientific">Cherax quadricarinatus</name>
    <name type="common">Australian red claw crayfish</name>
    <dbReference type="NCBI Taxonomy" id="27406"/>
    <lineage>
        <taxon>Eukaryota</taxon>
        <taxon>Metazoa</taxon>
        <taxon>Ecdysozoa</taxon>
        <taxon>Arthropoda</taxon>
        <taxon>Crustacea</taxon>
        <taxon>Multicrustacea</taxon>
        <taxon>Malacostraca</taxon>
        <taxon>Eumalacostraca</taxon>
        <taxon>Eucarida</taxon>
        <taxon>Decapoda</taxon>
        <taxon>Pleocyemata</taxon>
        <taxon>Astacidea</taxon>
        <taxon>Parastacoidea</taxon>
        <taxon>Parastacidae</taxon>
        <taxon>Cherax</taxon>
    </lineage>
</organism>
<protein>
    <recommendedName>
        <fullName evidence="5">Carboxylic ester hydrolase</fullName>
        <ecNumber evidence="5">3.1.1.-</ecNumber>
    </recommendedName>
</protein>
<dbReference type="Gene3D" id="3.40.50.1820">
    <property type="entry name" value="alpha/beta hydrolase"/>
    <property type="match status" value="1"/>
</dbReference>
<evidence type="ECO:0000313" key="7">
    <source>
        <dbReference type="EMBL" id="KAK8749773.1"/>
    </source>
</evidence>
<name>A0AAW0XYZ5_CHEQU</name>
<sequence length="584" mass="64938">HLELCVWMVVMVAGCESLTAGTCADQSPKVVSTSQGKVSGILEKSVSGKIFWSYYGIPYAKPPLGQLRLRDPLPAEPWSGIRNGSVEFESQPCLQVPFRVAVEGIKLKPQQLVGTEDCLYLNVFRPTVASFKQLPVMVYIHGGGFLAGGSVEYEPHVLLDHDIVLVVLQYRVGVMGFLSTEDSVIPGNFGLKDQTMAFRWVQNNIHNFGGDPNSVTIFGESAGGASVHHHILSPKSQGLFHRAIMQSGTAISTFGVGTGHRQVAEQVGVSMGCDTSLGSSHLLACLQTLDARNLSATLQNFFEWFISPLAFKPRVDGDFIPAQPAQLLKDRQYKAVDILSGNTHNEGYLVGYPLYIEKNLQESLLNNFSYVGPLSLICCEGSSDPLSITKRVYTYYLGGLNFSFETQKDQIIQMFGEYHLQVPQDFTEVLHYHNDPSKKVFAYELVHRGQLSQGDFFVPLLSNHYVTHGDDLYYLFRGGPFLQPVPSIPGRPYDLQREVDLRVRHFITTMWTNFATYGNPTPDNSLGFIWEPVSENFHHLAITSTPKMISNKRKKSGDFLKTLPTLQNFILFPDKVTSTVIKAV</sequence>
<dbReference type="AlphaFoldDB" id="A0AAW0XYZ5"/>
<reference evidence="7 8" key="1">
    <citation type="journal article" date="2024" name="BMC Genomics">
        <title>Genome assembly of redclaw crayfish (Cherax quadricarinatus) provides insights into its immune adaptation and hypoxia tolerance.</title>
        <authorList>
            <person name="Liu Z."/>
            <person name="Zheng J."/>
            <person name="Li H."/>
            <person name="Fang K."/>
            <person name="Wang S."/>
            <person name="He J."/>
            <person name="Zhou D."/>
            <person name="Weng S."/>
            <person name="Chi M."/>
            <person name="Gu Z."/>
            <person name="He J."/>
            <person name="Li F."/>
            <person name="Wang M."/>
        </authorList>
    </citation>
    <scope>NUCLEOTIDE SEQUENCE [LARGE SCALE GENOMIC DNA]</scope>
    <source>
        <strain evidence="7">ZL_2023a</strain>
    </source>
</reference>
<dbReference type="InterPro" id="IPR029058">
    <property type="entry name" value="AB_hydrolase_fold"/>
</dbReference>
<feature type="non-terminal residue" evidence="7">
    <location>
        <position position="1"/>
    </location>
</feature>
<dbReference type="SUPFAM" id="SSF53474">
    <property type="entry name" value="alpha/beta-Hydrolases"/>
    <property type="match status" value="1"/>
</dbReference>
<feature type="domain" description="Carboxylesterase type B" evidence="6">
    <location>
        <begin position="28"/>
        <end position="555"/>
    </location>
</feature>
<dbReference type="PANTHER" id="PTHR11559">
    <property type="entry name" value="CARBOXYLESTERASE"/>
    <property type="match status" value="1"/>
</dbReference>
<dbReference type="InterPro" id="IPR050309">
    <property type="entry name" value="Type-B_Carboxylest/Lipase"/>
</dbReference>
<dbReference type="EC" id="3.1.1.-" evidence="5"/>